<name>A0ABW3T909_9RHOB</name>
<evidence type="ECO:0000256" key="2">
    <source>
        <dbReference type="ARBA" id="ARBA00022676"/>
    </source>
</evidence>
<feature type="domain" description="Glycosyltransferase 2-like" evidence="8">
    <location>
        <begin position="8"/>
        <end position="167"/>
    </location>
</feature>
<keyword evidence="2" id="KW-0328">Glycosyltransferase</keyword>
<accession>A0ABW3T909</accession>
<keyword evidence="6" id="KW-1133">Transmembrane helix</keyword>
<evidence type="ECO:0000256" key="6">
    <source>
        <dbReference type="ARBA" id="ARBA00022989"/>
    </source>
</evidence>
<dbReference type="CDD" id="cd04179">
    <property type="entry name" value="DPM_DPG-synthase_like"/>
    <property type="match status" value="1"/>
</dbReference>
<evidence type="ECO:0000313" key="10">
    <source>
        <dbReference type="Proteomes" id="UP001597151"/>
    </source>
</evidence>
<evidence type="ECO:0000256" key="5">
    <source>
        <dbReference type="ARBA" id="ARBA00022985"/>
    </source>
</evidence>
<dbReference type="EMBL" id="JBHTKR010000001">
    <property type="protein sequence ID" value="MFD1193378.1"/>
    <property type="molecule type" value="Genomic_DNA"/>
</dbReference>
<gene>
    <name evidence="9" type="ORF">ACFQ3C_01680</name>
</gene>
<dbReference type="Pfam" id="PF00535">
    <property type="entry name" value="Glycos_transf_2"/>
    <property type="match status" value="1"/>
</dbReference>
<evidence type="ECO:0000256" key="1">
    <source>
        <dbReference type="ARBA" id="ARBA00022475"/>
    </source>
</evidence>
<keyword evidence="10" id="KW-1185">Reference proteome</keyword>
<protein>
    <submittedName>
        <fullName evidence="9">Glycosyltransferase family 2 protein</fullName>
    </submittedName>
</protein>
<sequence length="249" mass="27544">MTDPRLAIVIPAHDEAANLPGLVADIRAIAEDFDAEVIVVNDGSGDTTAEVLNGLAAGWDRLRVVTHEASKGQSAALRSGIRAARAPVIATLDGDGQNPPENLRGMVARFIEAPEGVGMVQGERVKRKDTLSKRLASRFANAIRGFLLRDGCKDSGCALRVFWRQAYLDLPWFKHLHRFMPALMRRDGWDIISYPVSHAPREWGQSHYNNWQRGLAGIPDLIGVSWLIWRAPVTQGIVRPWWTGADDKP</sequence>
<evidence type="ECO:0000259" key="8">
    <source>
        <dbReference type="Pfam" id="PF00535"/>
    </source>
</evidence>
<dbReference type="InterPro" id="IPR050256">
    <property type="entry name" value="Glycosyltransferase_2"/>
</dbReference>
<dbReference type="SUPFAM" id="SSF53448">
    <property type="entry name" value="Nucleotide-diphospho-sugar transferases"/>
    <property type="match status" value="1"/>
</dbReference>
<evidence type="ECO:0000256" key="4">
    <source>
        <dbReference type="ARBA" id="ARBA00022692"/>
    </source>
</evidence>
<proteinExistence type="predicted"/>
<keyword evidence="3" id="KW-0808">Transferase</keyword>
<dbReference type="RefSeq" id="WP_380788609.1">
    <property type="nucleotide sequence ID" value="NZ_JBHTKR010000001.1"/>
</dbReference>
<evidence type="ECO:0000313" key="9">
    <source>
        <dbReference type="EMBL" id="MFD1193378.1"/>
    </source>
</evidence>
<evidence type="ECO:0000256" key="7">
    <source>
        <dbReference type="ARBA" id="ARBA00023136"/>
    </source>
</evidence>
<dbReference type="Gene3D" id="3.90.550.10">
    <property type="entry name" value="Spore Coat Polysaccharide Biosynthesis Protein SpsA, Chain A"/>
    <property type="match status" value="1"/>
</dbReference>
<reference evidence="10" key="1">
    <citation type="journal article" date="2019" name="Int. J. Syst. Evol. Microbiol.">
        <title>The Global Catalogue of Microorganisms (GCM) 10K type strain sequencing project: providing services to taxonomists for standard genome sequencing and annotation.</title>
        <authorList>
            <consortium name="The Broad Institute Genomics Platform"/>
            <consortium name="The Broad Institute Genome Sequencing Center for Infectious Disease"/>
            <person name="Wu L."/>
            <person name="Ma J."/>
        </authorList>
    </citation>
    <scope>NUCLEOTIDE SEQUENCE [LARGE SCALE GENOMIC DNA]</scope>
    <source>
        <strain evidence="10">CCUG 55328</strain>
    </source>
</reference>
<dbReference type="PANTHER" id="PTHR48090:SF3">
    <property type="entry name" value="UNDECAPRENYL-PHOSPHATE 4-DEOXY-4-FORMAMIDO-L-ARABINOSE TRANSFERASE"/>
    <property type="match status" value="1"/>
</dbReference>
<dbReference type="InterPro" id="IPR029044">
    <property type="entry name" value="Nucleotide-diphossugar_trans"/>
</dbReference>
<keyword evidence="7" id="KW-0472">Membrane</keyword>
<keyword evidence="5" id="KW-0448">Lipopolysaccharide biosynthesis</keyword>
<dbReference type="InterPro" id="IPR001173">
    <property type="entry name" value="Glyco_trans_2-like"/>
</dbReference>
<evidence type="ECO:0000256" key="3">
    <source>
        <dbReference type="ARBA" id="ARBA00022679"/>
    </source>
</evidence>
<organism evidence="9 10">
    <name type="scientific">Seohaeicola saemankumensis</name>
    <dbReference type="NCBI Taxonomy" id="481181"/>
    <lineage>
        <taxon>Bacteria</taxon>
        <taxon>Pseudomonadati</taxon>
        <taxon>Pseudomonadota</taxon>
        <taxon>Alphaproteobacteria</taxon>
        <taxon>Rhodobacterales</taxon>
        <taxon>Roseobacteraceae</taxon>
        <taxon>Seohaeicola</taxon>
    </lineage>
</organism>
<keyword evidence="1" id="KW-1003">Cell membrane</keyword>
<dbReference type="Proteomes" id="UP001597151">
    <property type="component" value="Unassembled WGS sequence"/>
</dbReference>
<keyword evidence="4" id="KW-0812">Transmembrane</keyword>
<comment type="caution">
    <text evidence="9">The sequence shown here is derived from an EMBL/GenBank/DDBJ whole genome shotgun (WGS) entry which is preliminary data.</text>
</comment>
<dbReference type="PANTHER" id="PTHR48090">
    <property type="entry name" value="UNDECAPRENYL-PHOSPHATE 4-DEOXY-4-FORMAMIDO-L-ARABINOSE TRANSFERASE-RELATED"/>
    <property type="match status" value="1"/>
</dbReference>